<proteinExistence type="predicted"/>
<sequence>MERNNRLPNVIFLSSKALEMIESQTTEDVVCLENEANGISVKNVSLCDEEVNETAEYRNIVQLLHPAREKPHCIGSFLCWRRDGTHFVHEHFSHDEQNWQMFISENDVQRYCYIANLEPDSFS</sequence>
<accession>A0A8S5QEB4</accession>
<dbReference type="EMBL" id="BK015636">
    <property type="protein sequence ID" value="DAE17109.1"/>
    <property type="molecule type" value="Genomic_DNA"/>
</dbReference>
<evidence type="ECO:0000313" key="1">
    <source>
        <dbReference type="EMBL" id="DAE17109.1"/>
    </source>
</evidence>
<organism evidence="1">
    <name type="scientific">Siphoviridae sp. ctbvd11</name>
    <dbReference type="NCBI Taxonomy" id="2825567"/>
    <lineage>
        <taxon>Viruses</taxon>
        <taxon>Duplodnaviria</taxon>
        <taxon>Heunggongvirae</taxon>
        <taxon>Uroviricota</taxon>
        <taxon>Caudoviricetes</taxon>
    </lineage>
</organism>
<name>A0A8S5QEB4_9CAUD</name>
<reference evidence="1" key="1">
    <citation type="journal article" date="2021" name="Proc. Natl. Acad. Sci. U.S.A.">
        <title>A Catalog of Tens of Thousands of Viruses from Human Metagenomes Reveals Hidden Associations with Chronic Diseases.</title>
        <authorList>
            <person name="Tisza M.J."/>
            <person name="Buck C.B."/>
        </authorList>
    </citation>
    <scope>NUCLEOTIDE SEQUENCE</scope>
    <source>
        <strain evidence="1">Ctbvd11</strain>
    </source>
</reference>
<protein>
    <submittedName>
        <fullName evidence="1">Uncharacterized protein</fullName>
    </submittedName>
</protein>